<dbReference type="SUPFAM" id="SSF56529">
    <property type="entry name" value="FAH"/>
    <property type="match status" value="1"/>
</dbReference>
<dbReference type="PANTHER" id="PTHR42796:SF4">
    <property type="entry name" value="FUMARYLACETOACETATE HYDROLASE DOMAIN-CONTAINING PROTEIN 2A"/>
    <property type="match status" value="1"/>
</dbReference>
<dbReference type="InterPro" id="IPR051121">
    <property type="entry name" value="FAH"/>
</dbReference>
<evidence type="ECO:0000313" key="6">
    <source>
        <dbReference type="Proteomes" id="UP001365781"/>
    </source>
</evidence>
<proteinExistence type="inferred from homology"/>
<comment type="similarity">
    <text evidence="1">Belongs to the FAH family.</text>
</comment>
<comment type="caution">
    <text evidence="5">The sequence shown here is derived from an EMBL/GenBank/DDBJ whole genome shotgun (WGS) entry which is preliminary data.</text>
</comment>
<sequence length="308" mass="32980">MKFANIGGRAHLIAAGLCFDLERASAGRFPSDPQAVYARWDELTDWAAAHDLRGGRPYRTEELLTPVPRPHQIFAIGLNYRAHADEAEVEPPKEPMVFTKYASSLTGPTGSVALTGTSVDWEVELVAVIGRTARHVPAERAWEYVAGLTVGQDLSDRERQFTDSPPQFSLAKSAPGFSPVGPYVVTTDDVPDPDDLALECSVNGEVMQRDRTSSMLFGVGELIARLSHVLPLLPGDLLFTGTPAGVGLGRTPRRFLHRGDRLVSRIEGIGEMTHAMSDAVMSDAVTADGAAPEPTVGTGTSHAPGGRS</sequence>
<evidence type="ECO:0000313" key="5">
    <source>
        <dbReference type="EMBL" id="MEI5608261.1"/>
    </source>
</evidence>
<organism evidence="5 6">
    <name type="scientific">Streptomyces brasiliscabiei</name>
    <dbReference type="NCBI Taxonomy" id="2736302"/>
    <lineage>
        <taxon>Bacteria</taxon>
        <taxon>Bacillati</taxon>
        <taxon>Actinomycetota</taxon>
        <taxon>Actinomycetes</taxon>
        <taxon>Kitasatosporales</taxon>
        <taxon>Streptomycetaceae</taxon>
        <taxon>Streptomyces</taxon>
    </lineage>
</organism>
<dbReference type="InterPro" id="IPR036663">
    <property type="entry name" value="Fumarylacetoacetase_C_sf"/>
</dbReference>
<keyword evidence="5" id="KW-0378">Hydrolase</keyword>
<name>A0ABU8G792_9ACTN</name>
<keyword evidence="6" id="KW-1185">Reference proteome</keyword>
<protein>
    <submittedName>
        <fullName evidence="5">Fumarylacetoacetate hydrolase family protein</fullName>
    </submittedName>
</protein>
<feature type="region of interest" description="Disordered" evidence="3">
    <location>
        <begin position="288"/>
        <end position="308"/>
    </location>
</feature>
<dbReference type="RefSeq" id="WP_336538117.1">
    <property type="nucleotide sequence ID" value="NZ_JBBAYL010000005.1"/>
</dbReference>
<dbReference type="GO" id="GO:0016787">
    <property type="term" value="F:hydrolase activity"/>
    <property type="evidence" value="ECO:0007669"/>
    <property type="project" value="UniProtKB-KW"/>
</dbReference>
<dbReference type="PANTHER" id="PTHR42796">
    <property type="entry name" value="FUMARYLACETOACETATE HYDROLASE DOMAIN-CONTAINING PROTEIN 2A-RELATED"/>
    <property type="match status" value="1"/>
</dbReference>
<evidence type="ECO:0000259" key="4">
    <source>
        <dbReference type="Pfam" id="PF01557"/>
    </source>
</evidence>
<dbReference type="EMBL" id="JBBAYM010000002">
    <property type="protein sequence ID" value="MEI5608261.1"/>
    <property type="molecule type" value="Genomic_DNA"/>
</dbReference>
<keyword evidence="2" id="KW-0479">Metal-binding</keyword>
<feature type="domain" description="Fumarylacetoacetase-like C-terminal" evidence="4">
    <location>
        <begin position="73"/>
        <end position="274"/>
    </location>
</feature>
<dbReference type="InterPro" id="IPR011234">
    <property type="entry name" value="Fumarylacetoacetase-like_C"/>
</dbReference>
<accession>A0ABU8G792</accession>
<evidence type="ECO:0000256" key="2">
    <source>
        <dbReference type="ARBA" id="ARBA00022723"/>
    </source>
</evidence>
<gene>
    <name evidence="5" type="ORF">WB403_03740</name>
</gene>
<dbReference type="Proteomes" id="UP001365781">
    <property type="component" value="Unassembled WGS sequence"/>
</dbReference>
<reference evidence="5 6" key="1">
    <citation type="submission" date="2024-03" db="EMBL/GenBank/DDBJ databases">
        <title>First Report of Pectobacterium brasiliscabiei causing potato scab in china.</title>
        <authorList>
            <person name="Handique U."/>
        </authorList>
    </citation>
    <scope>NUCLEOTIDE SEQUENCE [LARGE SCALE GENOMIC DNA]</scope>
    <source>
        <strain evidence="5 6">ZRIMU1503</strain>
    </source>
</reference>
<evidence type="ECO:0000256" key="1">
    <source>
        <dbReference type="ARBA" id="ARBA00010211"/>
    </source>
</evidence>
<evidence type="ECO:0000256" key="3">
    <source>
        <dbReference type="SAM" id="MobiDB-lite"/>
    </source>
</evidence>
<dbReference type="Gene3D" id="3.90.850.10">
    <property type="entry name" value="Fumarylacetoacetase-like, C-terminal domain"/>
    <property type="match status" value="1"/>
</dbReference>
<dbReference type="Pfam" id="PF01557">
    <property type="entry name" value="FAA_hydrolase"/>
    <property type="match status" value="1"/>
</dbReference>